<protein>
    <submittedName>
        <fullName evidence="3">T9SS type A sorting domain-containing protein</fullName>
    </submittedName>
</protein>
<feature type="signal peptide" evidence="1">
    <location>
        <begin position="1"/>
        <end position="35"/>
    </location>
</feature>
<name>A0A431U3Y5_9BACT</name>
<evidence type="ECO:0000256" key="1">
    <source>
        <dbReference type="SAM" id="SignalP"/>
    </source>
</evidence>
<dbReference type="RefSeq" id="WP_126693321.1">
    <property type="nucleotide sequence ID" value="NZ_RXOF01000005.1"/>
</dbReference>
<dbReference type="OrthoDB" id="863479at2"/>
<dbReference type="NCBIfam" id="TIGR04183">
    <property type="entry name" value="Por_Secre_tail"/>
    <property type="match status" value="1"/>
</dbReference>
<dbReference type="AlphaFoldDB" id="A0A431U3Y5"/>
<gene>
    <name evidence="3" type="ORF">EJV47_11640</name>
</gene>
<comment type="caution">
    <text evidence="3">The sequence shown here is derived from an EMBL/GenBank/DDBJ whole genome shotgun (WGS) entry which is preliminary data.</text>
</comment>
<evidence type="ECO:0000259" key="2">
    <source>
        <dbReference type="Pfam" id="PF18962"/>
    </source>
</evidence>
<feature type="domain" description="Secretion system C-terminal sorting" evidence="2">
    <location>
        <begin position="908"/>
        <end position="978"/>
    </location>
</feature>
<evidence type="ECO:0000313" key="4">
    <source>
        <dbReference type="Proteomes" id="UP000282184"/>
    </source>
</evidence>
<sequence length="985" mass="102947">MNSTIVVLSRCRSRWRHWIWFLLLTLLAGSSHAQAVGDYRSLAGGVANFANRSSWQRWDGSNWVINTTALNYSKTFTVMHSKTIAATGIAATIGRIVVAEDPATGGAGTLNVNGEVHCTALEVDGNNTQVTIKSDDAEFGSTHITSKGQLTLLSDARLGTVTVDTDARLQLLTGVSSATIVGPSTVSSGGILSVAANGPTLQELTVAAGGQALIGAQVKLVKTVVDAGGVLVQQPSGQIQVVRDASASGVDFVMNGQLRNESNTASMSLTTGAQARMQAGSVYTHSANGGLLPVCTWDAASTLEIKGVIDASGFANDNQTFGNLVWDTPDYGTSGTGSNVFYLNAAGSMRLAGKLTVRNTGLGRLQLTPASGSGSIVTELGEFEQQGGQVCVARFGSTLTRTVKVNGDFVLGSGRFELSNSSSSGEGVLNVDGKLRLDGGTLLLSGGTAAGTLNLKGDLALNTGSDLRREVTGGTATVNFAGTQVQYFSRASGTTITGVVNFAVLSGAALDVGNQVIDGDGDFVLNAGATLLIGHNQGIAAKTPVATASTGNVQVKGGRSFSTAAAYIYNGSATQQTGNGLPANLAAGATLGLDNSSGVVTLSRATSLAGRLLLRRGRLQTTTNALTLAPAATWAEASDASYVDGPLLRQTSSAAQVYTFPIGSGGRLKVGGLRPGAATAATYRMMAYAATAPTPDALAPGSGLYNVSRREYWEVARTVGTTDATVRLYYTVPHSGVQETLEGRQALRVAALLGGQWQNYGQAALPNTTEKYVDAGQPLTLTTGAPVEVTLGSATPINPLPITLVLFRAKLVGKDVQVTWRTAQEINCAGYEVQASGDGTNYEILDYYNGQGNSTVAIDYAHLDAGAFRNGQRVRYYRLRQLDVDGKFFYSPVVAVAAPGSPAGELVVWPVPATDWLNINLNTKQQNELTIRVTDALGRLCRVQHYPAAEAPDVVRLPVDQLHRGLYFVQVETKQSRVQVRFQKE</sequence>
<proteinExistence type="predicted"/>
<organism evidence="3 4">
    <name type="scientific">Hymenobacter gummosus</name>
    <dbReference type="NCBI Taxonomy" id="1776032"/>
    <lineage>
        <taxon>Bacteria</taxon>
        <taxon>Pseudomonadati</taxon>
        <taxon>Bacteroidota</taxon>
        <taxon>Cytophagia</taxon>
        <taxon>Cytophagales</taxon>
        <taxon>Hymenobacteraceae</taxon>
        <taxon>Hymenobacter</taxon>
    </lineage>
</organism>
<dbReference type="Pfam" id="PF18962">
    <property type="entry name" value="Por_Secre_tail"/>
    <property type="match status" value="1"/>
</dbReference>
<keyword evidence="4" id="KW-1185">Reference proteome</keyword>
<accession>A0A431U3Y5</accession>
<feature type="chain" id="PRO_5019155568" evidence="1">
    <location>
        <begin position="36"/>
        <end position="985"/>
    </location>
</feature>
<evidence type="ECO:0000313" key="3">
    <source>
        <dbReference type="EMBL" id="RTQ50272.1"/>
    </source>
</evidence>
<reference evidence="3 4" key="1">
    <citation type="submission" date="2018-12" db="EMBL/GenBank/DDBJ databases">
        <title>Hymenobacter gummosus sp. nov., isolated from a spring.</title>
        <authorList>
            <person name="Nie L."/>
        </authorList>
    </citation>
    <scope>NUCLEOTIDE SEQUENCE [LARGE SCALE GENOMIC DNA]</scope>
    <source>
        <strain evidence="3 4">KCTC 52166</strain>
    </source>
</reference>
<dbReference type="Proteomes" id="UP000282184">
    <property type="component" value="Unassembled WGS sequence"/>
</dbReference>
<dbReference type="EMBL" id="RXOF01000005">
    <property type="protein sequence ID" value="RTQ50272.1"/>
    <property type="molecule type" value="Genomic_DNA"/>
</dbReference>
<keyword evidence="1" id="KW-0732">Signal</keyword>
<dbReference type="InterPro" id="IPR026444">
    <property type="entry name" value="Secre_tail"/>
</dbReference>